<dbReference type="Gene3D" id="1.20.1250.20">
    <property type="entry name" value="MFS general substrate transporter like domains"/>
    <property type="match status" value="1"/>
</dbReference>
<evidence type="ECO:0000256" key="1">
    <source>
        <dbReference type="ARBA" id="ARBA00004141"/>
    </source>
</evidence>
<feature type="transmembrane region" description="Helical" evidence="6">
    <location>
        <begin position="287"/>
        <end position="306"/>
    </location>
</feature>
<evidence type="ECO:0000256" key="6">
    <source>
        <dbReference type="SAM" id="Phobius"/>
    </source>
</evidence>
<comment type="similarity">
    <text evidence="2">Belongs to the major facilitator superfamily. Proton-dependent oligopeptide transporter (POT/PTR) (TC 2.A.17) family.</text>
</comment>
<keyword evidence="4 6" id="KW-1133">Transmembrane helix</keyword>
<dbReference type="Pfam" id="PF00854">
    <property type="entry name" value="PTR2"/>
    <property type="match status" value="1"/>
</dbReference>
<evidence type="ECO:0000313" key="8">
    <source>
        <dbReference type="Proteomes" id="UP001141806"/>
    </source>
</evidence>
<dbReference type="GO" id="GO:0016020">
    <property type="term" value="C:membrane"/>
    <property type="evidence" value="ECO:0007669"/>
    <property type="project" value="UniProtKB-SubCell"/>
</dbReference>
<evidence type="ECO:0000256" key="3">
    <source>
        <dbReference type="ARBA" id="ARBA00022692"/>
    </source>
</evidence>
<keyword evidence="3 6" id="KW-0812">Transmembrane</keyword>
<proteinExistence type="inferred from homology"/>
<comment type="caution">
    <text evidence="7">The sequence shown here is derived from an EMBL/GenBank/DDBJ whole genome shotgun (WGS) entry which is preliminary data.</text>
</comment>
<dbReference type="PANTHER" id="PTHR11654">
    <property type="entry name" value="OLIGOPEPTIDE TRANSPORTER-RELATED"/>
    <property type="match status" value="1"/>
</dbReference>
<dbReference type="AlphaFoldDB" id="A0A9Q0K6Y7"/>
<name>A0A9Q0K6Y7_9MAGN</name>
<accession>A0A9Q0K6Y7</accession>
<dbReference type="InterPro" id="IPR000109">
    <property type="entry name" value="POT_fam"/>
</dbReference>
<feature type="transmembrane region" description="Helical" evidence="6">
    <location>
        <begin position="442"/>
        <end position="465"/>
    </location>
</feature>
<feature type="transmembrane region" description="Helical" evidence="6">
    <location>
        <begin position="167"/>
        <end position="186"/>
    </location>
</feature>
<feature type="transmembrane region" description="Helical" evidence="6">
    <location>
        <begin position="396"/>
        <end position="421"/>
    </location>
</feature>
<dbReference type="Proteomes" id="UP001141806">
    <property type="component" value="Unassembled WGS sequence"/>
</dbReference>
<organism evidence="7 8">
    <name type="scientific">Protea cynaroides</name>
    <dbReference type="NCBI Taxonomy" id="273540"/>
    <lineage>
        <taxon>Eukaryota</taxon>
        <taxon>Viridiplantae</taxon>
        <taxon>Streptophyta</taxon>
        <taxon>Embryophyta</taxon>
        <taxon>Tracheophyta</taxon>
        <taxon>Spermatophyta</taxon>
        <taxon>Magnoliopsida</taxon>
        <taxon>Proteales</taxon>
        <taxon>Proteaceae</taxon>
        <taxon>Protea</taxon>
    </lineage>
</organism>
<dbReference type="InterPro" id="IPR036259">
    <property type="entry name" value="MFS_trans_sf"/>
</dbReference>
<sequence>MGVAANLVTYATGTLHLPSATAANIVTNFSGASYLAALFGGFIADTFLGRYWTLSIATLTETLGVAILTISTAMPSLYPPSCKNGSTCIEANGLQQGILNLALYVMAFGEGGLKSCVSGFGTDQFDENDEKEKSHMVYFFSRFYFVISLGTFLGVTVQIYIQDYVSFTWGYGICCLVFFFGLIIFWSRTRRYKYKKCTGSPLVQILQVLVAALKKRKFETPSIDTLYDDTIEAARIYHTNQLHWLDKAAIIDKDDYETNGSVIRNSWKLCSLTKVEEVKMVVRLMPIWASTIFFWTIHAQLITFSVEQASSMERSIGNFQIPGGSFNAFYISGILVASVFYDRVIIPLMKRWKGKHGFTHLQRIAIGIVFSIVAMVIATFAETKRINIAISKGENLTILPISCFILIPQFFLVGVGESFMYSGQLDFFITRAPKGMKSMSTALFLSTIGFGFFVSSLLVTIVKQVTGTQNGTAWLTSNINYGKLYYFYALLAVLSTINFIFFVLCAVWYIKTMKNGVKIESIISSSEEEEKYAIQMESTFTATAEEDRE</sequence>
<gene>
    <name evidence="7" type="ORF">NE237_016819</name>
</gene>
<evidence type="ECO:0000313" key="7">
    <source>
        <dbReference type="EMBL" id="KAJ4964970.1"/>
    </source>
</evidence>
<evidence type="ECO:0000256" key="2">
    <source>
        <dbReference type="ARBA" id="ARBA00005982"/>
    </source>
</evidence>
<evidence type="ECO:0000256" key="5">
    <source>
        <dbReference type="ARBA" id="ARBA00023136"/>
    </source>
</evidence>
<feature type="transmembrane region" description="Helical" evidence="6">
    <location>
        <begin position="364"/>
        <end position="381"/>
    </location>
</feature>
<reference evidence="7" key="1">
    <citation type="journal article" date="2023" name="Plant J.">
        <title>The genome of the king protea, Protea cynaroides.</title>
        <authorList>
            <person name="Chang J."/>
            <person name="Duong T.A."/>
            <person name="Schoeman C."/>
            <person name="Ma X."/>
            <person name="Roodt D."/>
            <person name="Barker N."/>
            <person name="Li Z."/>
            <person name="Van de Peer Y."/>
            <person name="Mizrachi E."/>
        </authorList>
    </citation>
    <scope>NUCLEOTIDE SEQUENCE</scope>
    <source>
        <tissue evidence="7">Young leaves</tissue>
    </source>
</reference>
<dbReference type="GO" id="GO:0022857">
    <property type="term" value="F:transmembrane transporter activity"/>
    <property type="evidence" value="ECO:0007669"/>
    <property type="project" value="InterPro"/>
</dbReference>
<protein>
    <submittedName>
        <fullName evidence="7">Uncharacterized protein</fullName>
    </submittedName>
</protein>
<keyword evidence="5 6" id="KW-0472">Membrane</keyword>
<dbReference type="EMBL" id="JAMYWD010000007">
    <property type="protein sequence ID" value="KAJ4964970.1"/>
    <property type="molecule type" value="Genomic_DNA"/>
</dbReference>
<feature type="transmembrane region" description="Helical" evidence="6">
    <location>
        <begin position="326"/>
        <end position="344"/>
    </location>
</feature>
<keyword evidence="8" id="KW-1185">Reference proteome</keyword>
<comment type="subcellular location">
    <subcellularLocation>
        <location evidence="1">Membrane</location>
        <topology evidence="1">Multi-pass membrane protein</topology>
    </subcellularLocation>
</comment>
<feature type="transmembrane region" description="Helical" evidence="6">
    <location>
        <begin position="143"/>
        <end position="161"/>
    </location>
</feature>
<evidence type="ECO:0000256" key="4">
    <source>
        <dbReference type="ARBA" id="ARBA00022989"/>
    </source>
</evidence>
<feature type="transmembrane region" description="Helical" evidence="6">
    <location>
        <begin position="485"/>
        <end position="510"/>
    </location>
</feature>
<dbReference type="OrthoDB" id="8904098at2759"/>
<dbReference type="SUPFAM" id="SSF103473">
    <property type="entry name" value="MFS general substrate transporter"/>
    <property type="match status" value="1"/>
</dbReference>